<dbReference type="OrthoDB" id="364892at2759"/>
<dbReference type="InterPro" id="IPR005225">
    <property type="entry name" value="Small_GTP-bd"/>
</dbReference>
<dbReference type="GO" id="GO:0003924">
    <property type="term" value="F:GTPase activity"/>
    <property type="evidence" value="ECO:0007669"/>
    <property type="project" value="InterPro"/>
</dbReference>
<dbReference type="SUPFAM" id="SSF50447">
    <property type="entry name" value="Translation proteins"/>
    <property type="match status" value="1"/>
</dbReference>
<dbReference type="CDD" id="cd16261">
    <property type="entry name" value="EF2_snRNP_III"/>
    <property type="match status" value="1"/>
</dbReference>
<dbReference type="FunFam" id="3.30.70.870:FF:000002">
    <property type="entry name" value="Translation elongation factor 2"/>
    <property type="match status" value="1"/>
</dbReference>
<dbReference type="AlphaFoldDB" id="A0A9Q0GJG5"/>
<dbReference type="EMBL" id="JAKUCV010000055">
    <property type="protein sequence ID" value="KAJ4851434.1"/>
    <property type="molecule type" value="Genomic_DNA"/>
</dbReference>
<comment type="caution">
    <text evidence="4">The sequence shown here is derived from an EMBL/GenBank/DDBJ whole genome shotgun (WGS) entry which is preliminary data.</text>
</comment>
<sequence>MVGSDYDDVRNIRNICILAHVDHGKTTLADHLIAAAAAGRSVLNARMAGKARHMDYLDEEQRRAITMKSSSIALKYKDYSINLIDSPGHMDFCSEVSTAARLSDGALVLVDAVEGVHIQTHAVLRQAWIEKLTPCLVLNKIDRLIVELGLTPMDYLSDVDSILSGKTDDDGNVEELIEDDEEDTFQPQKGNVVFVCALDGWGFGVDKFAEIYAKKLGASAGNLRKALWGPRYLDPETKKIVGSKIAAKKGLEQAGPMFVQFVLEPLWQVYKSALDGNKALLQKVIQKFNLTVPPRDLSSKDPKFVLQAVMKTWLPLSDAVLSMVVNCMPDPVAAQRFRISRLIPEREVSGVSSGVLEESNRVRKSVECCSLSPEAPCVGFVSKMFVVPSKLLPDRGPNGEVWDNSSDDHGNGESDECFLAFARIFSGVLYSGQRVFVLSALYDPLKGESMQKHMQEAELHSLYVMMGRDLNRVASAKAGSLVAIRGLGQQVSPTLRVAIEPSDPAGMSALMKGLSLLNRADPFVEITHAPTGEHVLAAAGEVHLERCIKDLKERFAKVSLEVSPPLVAYRETIEGETNNPLDNLKSLSKGSAVIEKKTTNG</sequence>
<evidence type="ECO:0000313" key="5">
    <source>
        <dbReference type="Proteomes" id="UP001141552"/>
    </source>
</evidence>
<dbReference type="PROSITE" id="PS51722">
    <property type="entry name" value="G_TR_2"/>
    <property type="match status" value="1"/>
</dbReference>
<keyword evidence="1" id="KW-0547">Nucleotide-binding</keyword>
<dbReference type="GO" id="GO:0005829">
    <property type="term" value="C:cytosol"/>
    <property type="evidence" value="ECO:0007669"/>
    <property type="project" value="TreeGrafter"/>
</dbReference>
<dbReference type="GO" id="GO:1990904">
    <property type="term" value="C:ribonucleoprotein complex"/>
    <property type="evidence" value="ECO:0007669"/>
    <property type="project" value="TreeGrafter"/>
</dbReference>
<dbReference type="Pfam" id="PF00009">
    <property type="entry name" value="GTP_EFTU"/>
    <property type="match status" value="1"/>
</dbReference>
<dbReference type="GO" id="GO:0005525">
    <property type="term" value="F:GTP binding"/>
    <property type="evidence" value="ECO:0007669"/>
    <property type="project" value="UniProtKB-KW"/>
</dbReference>
<evidence type="ECO:0000259" key="3">
    <source>
        <dbReference type="PROSITE" id="PS51722"/>
    </source>
</evidence>
<reference evidence="4" key="2">
    <citation type="journal article" date="2023" name="Plants (Basel)">
        <title>Annotation of the Turnera subulata (Passifloraceae) Draft Genome Reveals the S-Locus Evolved after the Divergence of Turneroideae from Passifloroideae in a Stepwise Manner.</title>
        <authorList>
            <person name="Henning P.M."/>
            <person name="Roalson E.H."/>
            <person name="Mir W."/>
            <person name="McCubbin A.G."/>
            <person name="Shore J.S."/>
        </authorList>
    </citation>
    <scope>NUCLEOTIDE SEQUENCE</scope>
    <source>
        <strain evidence="4">F60SS</strain>
    </source>
</reference>
<dbReference type="PANTHER" id="PTHR42908">
    <property type="entry name" value="TRANSLATION ELONGATION FACTOR-RELATED"/>
    <property type="match status" value="1"/>
</dbReference>
<dbReference type="GO" id="GO:0042256">
    <property type="term" value="P:cytosolic ribosome assembly"/>
    <property type="evidence" value="ECO:0007669"/>
    <property type="project" value="TreeGrafter"/>
</dbReference>
<name>A0A9Q0GJG5_9ROSI</name>
<dbReference type="InterPro" id="IPR000795">
    <property type="entry name" value="T_Tr_GTP-bd_dom"/>
</dbReference>
<dbReference type="InterPro" id="IPR035647">
    <property type="entry name" value="EFG_III/V"/>
</dbReference>
<evidence type="ECO:0000313" key="4">
    <source>
        <dbReference type="EMBL" id="KAJ4851434.1"/>
    </source>
</evidence>
<dbReference type="FunFam" id="3.90.1430.10:FF:000002">
    <property type="entry name" value="Elongation factor like GTPase 1"/>
    <property type="match status" value="1"/>
</dbReference>
<dbReference type="Gene3D" id="3.90.1430.10">
    <property type="entry name" value="Yeast translation eEF2 (G' domain)"/>
    <property type="match status" value="1"/>
</dbReference>
<feature type="non-terminal residue" evidence="4">
    <location>
        <position position="601"/>
    </location>
</feature>
<dbReference type="PANTHER" id="PTHR42908:SF3">
    <property type="entry name" value="ELONGATION FACTOR-LIKE GTPASE 1"/>
    <property type="match status" value="1"/>
</dbReference>
<dbReference type="InterPro" id="IPR027417">
    <property type="entry name" value="P-loop_NTPase"/>
</dbReference>
<dbReference type="Gene3D" id="3.30.70.870">
    <property type="entry name" value="Elongation Factor G (Translational Gtpase), domain 3"/>
    <property type="match status" value="1"/>
</dbReference>
<evidence type="ECO:0000256" key="2">
    <source>
        <dbReference type="ARBA" id="ARBA00023134"/>
    </source>
</evidence>
<organism evidence="4 5">
    <name type="scientific">Turnera subulata</name>
    <dbReference type="NCBI Taxonomy" id="218843"/>
    <lineage>
        <taxon>Eukaryota</taxon>
        <taxon>Viridiplantae</taxon>
        <taxon>Streptophyta</taxon>
        <taxon>Embryophyta</taxon>
        <taxon>Tracheophyta</taxon>
        <taxon>Spermatophyta</taxon>
        <taxon>Magnoliopsida</taxon>
        <taxon>eudicotyledons</taxon>
        <taxon>Gunneridae</taxon>
        <taxon>Pentapetalae</taxon>
        <taxon>rosids</taxon>
        <taxon>fabids</taxon>
        <taxon>Malpighiales</taxon>
        <taxon>Passifloraceae</taxon>
        <taxon>Turnera</taxon>
    </lineage>
</organism>
<dbReference type="Pfam" id="PF14492">
    <property type="entry name" value="EFG_III"/>
    <property type="match status" value="1"/>
</dbReference>
<dbReference type="Gene3D" id="3.40.50.300">
    <property type="entry name" value="P-loop containing nucleotide triphosphate hydrolases"/>
    <property type="match status" value="1"/>
</dbReference>
<gene>
    <name evidence="4" type="ORF">Tsubulata_013971</name>
</gene>
<evidence type="ECO:0000256" key="1">
    <source>
        <dbReference type="ARBA" id="ARBA00022741"/>
    </source>
</evidence>
<accession>A0A9Q0GJG5</accession>
<dbReference type="SUPFAM" id="SSF54980">
    <property type="entry name" value="EF-G C-terminal domain-like"/>
    <property type="match status" value="1"/>
</dbReference>
<feature type="domain" description="Tr-type G" evidence="3">
    <location>
        <begin position="10"/>
        <end position="220"/>
    </location>
</feature>
<dbReference type="SUPFAM" id="SSF52540">
    <property type="entry name" value="P-loop containing nucleoside triphosphate hydrolases"/>
    <property type="match status" value="1"/>
</dbReference>
<protein>
    <recommendedName>
        <fullName evidence="3">Tr-type G domain-containing protein</fullName>
    </recommendedName>
</protein>
<dbReference type="Gene3D" id="2.40.30.10">
    <property type="entry name" value="Translation factors"/>
    <property type="match status" value="1"/>
</dbReference>
<proteinExistence type="predicted"/>
<dbReference type="InterPro" id="IPR009000">
    <property type="entry name" value="Transl_B-barrel_sf"/>
</dbReference>
<reference evidence="4" key="1">
    <citation type="submission" date="2022-02" db="EMBL/GenBank/DDBJ databases">
        <authorList>
            <person name="Henning P.M."/>
            <person name="McCubbin A.G."/>
            <person name="Shore J.S."/>
        </authorList>
    </citation>
    <scope>NUCLEOTIDE SEQUENCE</scope>
    <source>
        <strain evidence="4">F60SS</strain>
        <tissue evidence="4">Leaves</tissue>
    </source>
</reference>
<keyword evidence="5" id="KW-1185">Reference proteome</keyword>
<dbReference type="PRINTS" id="PR00315">
    <property type="entry name" value="ELONGATNFCT"/>
</dbReference>
<dbReference type="InterPro" id="IPR041095">
    <property type="entry name" value="EFG_II"/>
</dbReference>
<dbReference type="GO" id="GO:0043022">
    <property type="term" value="F:ribosome binding"/>
    <property type="evidence" value="ECO:0007669"/>
    <property type="project" value="TreeGrafter"/>
</dbReference>
<dbReference type="NCBIfam" id="TIGR00231">
    <property type="entry name" value="small_GTP"/>
    <property type="match status" value="1"/>
</dbReference>
<dbReference type="Proteomes" id="UP001141552">
    <property type="component" value="Unassembled WGS sequence"/>
</dbReference>
<keyword evidence="2" id="KW-0342">GTP-binding</keyword>